<dbReference type="EMBL" id="LBPR01000021">
    <property type="protein sequence ID" value="KKP60623.1"/>
    <property type="molecule type" value="Genomic_DNA"/>
</dbReference>
<dbReference type="Proteomes" id="UP000034004">
    <property type="component" value="Unassembled WGS sequence"/>
</dbReference>
<accession>A0A0G0ATX7</accession>
<dbReference type="InterPro" id="IPR005754">
    <property type="entry name" value="Sortase"/>
</dbReference>
<evidence type="ECO:0000313" key="2">
    <source>
        <dbReference type="EMBL" id="KKP60623.1"/>
    </source>
</evidence>
<reference evidence="2 3" key="1">
    <citation type="journal article" date="2015" name="Nature">
        <title>rRNA introns, odd ribosomes, and small enigmatic genomes across a large radiation of phyla.</title>
        <authorList>
            <person name="Brown C.T."/>
            <person name="Hug L.A."/>
            <person name="Thomas B.C."/>
            <person name="Sharon I."/>
            <person name="Castelle C.J."/>
            <person name="Singh A."/>
            <person name="Wilkins M.J."/>
            <person name="Williams K.H."/>
            <person name="Banfield J.F."/>
        </authorList>
    </citation>
    <scope>NUCLEOTIDE SEQUENCE [LARGE SCALE GENOMIC DNA]</scope>
</reference>
<evidence type="ECO:0000313" key="3">
    <source>
        <dbReference type="Proteomes" id="UP000034004"/>
    </source>
</evidence>
<name>A0A0G0ATX7_9BACT</name>
<dbReference type="SUPFAM" id="SSF63817">
    <property type="entry name" value="Sortase"/>
    <property type="match status" value="1"/>
</dbReference>
<comment type="caution">
    <text evidence="2">The sequence shown here is derived from an EMBL/GenBank/DDBJ whole genome shotgun (WGS) entry which is preliminary data.</text>
</comment>
<proteinExistence type="predicted"/>
<dbReference type="AlphaFoldDB" id="A0A0G0ATX7"/>
<evidence type="ECO:0000256" key="1">
    <source>
        <dbReference type="ARBA" id="ARBA00022801"/>
    </source>
</evidence>
<dbReference type="Pfam" id="PF04203">
    <property type="entry name" value="Sortase"/>
    <property type="match status" value="1"/>
</dbReference>
<dbReference type="STRING" id="1618484.UR56_C0021G0003"/>
<sequence>MLLFWSFYPILSSAIYSRLFIKNNINAPIPDNNTTSSLKEANSILGAFNIFSNNLRDYTQASIWFPASPKLNQPSQLTVKEYTLSIPKLNIKKAKVVVAGEDLTKSLVHYLPQSLPGEYGNVAIFGHSTLPQLYNPKDYKTIFTYLSSLDKGDKIYINIGELEYQYEVTTSFIVKPSEISVLEQKKDASYLTLITCTPPGTYWERLVVTAKLTKI</sequence>
<dbReference type="Gene3D" id="2.40.260.10">
    <property type="entry name" value="Sortase"/>
    <property type="match status" value="1"/>
</dbReference>
<protein>
    <recommendedName>
        <fullName evidence="4">Sortase family protein</fullName>
    </recommendedName>
</protein>
<dbReference type="GO" id="GO:0016787">
    <property type="term" value="F:hydrolase activity"/>
    <property type="evidence" value="ECO:0007669"/>
    <property type="project" value="UniProtKB-KW"/>
</dbReference>
<gene>
    <name evidence="2" type="ORF">UR56_C0021G0003</name>
</gene>
<keyword evidence="1" id="KW-0378">Hydrolase</keyword>
<dbReference type="InterPro" id="IPR023365">
    <property type="entry name" value="Sortase_dom-sf"/>
</dbReference>
<organism evidence="2 3">
    <name type="scientific">Candidatus Roizmanbacteria bacterium GW2011_GWC2_34_23</name>
    <dbReference type="NCBI Taxonomy" id="1618484"/>
    <lineage>
        <taxon>Bacteria</taxon>
        <taxon>Candidatus Roizmaniibacteriota</taxon>
    </lineage>
</organism>
<evidence type="ECO:0008006" key="4">
    <source>
        <dbReference type="Google" id="ProtNLM"/>
    </source>
</evidence>
<dbReference type="NCBIfam" id="TIGR01076">
    <property type="entry name" value="sortase_fam"/>
    <property type="match status" value="1"/>
</dbReference>